<dbReference type="GO" id="GO:0005524">
    <property type="term" value="F:ATP binding"/>
    <property type="evidence" value="ECO:0007669"/>
    <property type="project" value="UniProtKB-KW"/>
</dbReference>
<sequence>MRNTLAMILAGGQGSRLTIFSSSRAKPAVPFGGIYRIIDFALSNVMHAKINVVGVLTQYRPSSLMDHLKKGDPWDFVGRNREIKVLPPYTGTHSSDWYKGTADAIYQNLWYIKRYKPKNVLILGGDHIYYMDYWKMVAYHEEKGADLTIATMNVPYEEASRFGIMTVNEENRIIRFHEKPKEPESTLASMGIYVFNADILTRKLMADAKDPGSQHDFGSNIIPEMIQENRVFNYVFEGYWRDVGTVQSFLDANMDLLNPASGLDLGKWDVHTNLEERNVADRPPAKIMSNASVSNSMLSRGCVIDGVVEQSILSPGVIIEKGAVVKNAIIMHDCVIRENAVLENVVTDKDVIFGKGSQVGVSGENVPNRIYPKYLNTGISIFGKGARVPDNVSIGRNCVIFPLANETHYTGTTVESGDSVGAEDA</sequence>
<evidence type="ECO:0000256" key="7">
    <source>
        <dbReference type="ARBA" id="ARBA00023056"/>
    </source>
</evidence>
<evidence type="ECO:0000259" key="10">
    <source>
        <dbReference type="Pfam" id="PF00483"/>
    </source>
</evidence>
<feature type="domain" description="Glucose-1-phosphate adenylyltransferase/Bifunctional protein GlmU-like C-terminal hexapeptide" evidence="11">
    <location>
        <begin position="283"/>
        <end position="365"/>
    </location>
</feature>
<keyword evidence="4 9" id="KW-0548">Nucleotidyltransferase</keyword>
<evidence type="ECO:0000313" key="12">
    <source>
        <dbReference type="EMBL" id="GAK49852.1"/>
    </source>
</evidence>
<dbReference type="CDD" id="cd04651">
    <property type="entry name" value="LbH_G1P_AT_C"/>
    <property type="match status" value="1"/>
</dbReference>
<dbReference type="InterPro" id="IPR011004">
    <property type="entry name" value="Trimer_LpxA-like_sf"/>
</dbReference>
<keyword evidence="6 9" id="KW-0067">ATP-binding</keyword>
<dbReference type="HAMAP" id="MF_00624">
    <property type="entry name" value="GlgC"/>
    <property type="match status" value="1"/>
</dbReference>
<feature type="domain" description="Nucleotidyl transferase" evidence="10">
    <location>
        <begin position="6"/>
        <end position="257"/>
    </location>
</feature>
<dbReference type="SUPFAM" id="SSF51161">
    <property type="entry name" value="Trimeric LpxA-like enzymes"/>
    <property type="match status" value="1"/>
</dbReference>
<dbReference type="AlphaFoldDB" id="A0A0S6VVN9"/>
<dbReference type="HOGENOM" id="CLU_029499_14_0_0"/>
<evidence type="ECO:0000256" key="2">
    <source>
        <dbReference type="ARBA" id="ARBA00022600"/>
    </source>
</evidence>
<feature type="site" description="Could play a key role in the communication between the regulatory and the substrate sites" evidence="9">
    <location>
        <position position="58"/>
    </location>
</feature>
<dbReference type="Gene3D" id="3.90.550.10">
    <property type="entry name" value="Spore Coat Polysaccharide Biosynthesis Protein SpsA, Chain A"/>
    <property type="match status" value="1"/>
</dbReference>
<comment type="catalytic activity">
    <reaction evidence="9">
        <text>alpha-D-glucose 1-phosphate + ATP + H(+) = ADP-alpha-D-glucose + diphosphate</text>
        <dbReference type="Rhea" id="RHEA:12120"/>
        <dbReference type="ChEBI" id="CHEBI:15378"/>
        <dbReference type="ChEBI" id="CHEBI:30616"/>
        <dbReference type="ChEBI" id="CHEBI:33019"/>
        <dbReference type="ChEBI" id="CHEBI:57498"/>
        <dbReference type="ChEBI" id="CHEBI:58601"/>
        <dbReference type="EC" id="2.7.7.27"/>
    </reaction>
</comment>
<dbReference type="EMBL" id="DF820455">
    <property type="protein sequence ID" value="GAK49852.1"/>
    <property type="molecule type" value="Genomic_DNA"/>
</dbReference>
<evidence type="ECO:0000256" key="6">
    <source>
        <dbReference type="ARBA" id="ARBA00022840"/>
    </source>
</evidence>
<dbReference type="PROSITE" id="PS00810">
    <property type="entry name" value="ADP_GLC_PYROPHOSPH_3"/>
    <property type="match status" value="1"/>
</dbReference>
<keyword evidence="8 9" id="KW-0119">Carbohydrate metabolism</keyword>
<evidence type="ECO:0000256" key="9">
    <source>
        <dbReference type="HAMAP-Rule" id="MF_00624"/>
    </source>
</evidence>
<keyword evidence="3 9" id="KW-0808">Transferase</keyword>
<evidence type="ECO:0000259" key="11">
    <source>
        <dbReference type="Pfam" id="PF24894"/>
    </source>
</evidence>
<name>A0A0S6VVN9_9BACT</name>
<dbReference type="InterPro" id="IPR005835">
    <property type="entry name" value="NTP_transferase_dom"/>
</dbReference>
<comment type="pathway">
    <text evidence="9">Glycan biosynthesis; glycogen biosynthesis.</text>
</comment>
<feature type="binding site" evidence="9">
    <location>
        <position position="189"/>
    </location>
    <ligand>
        <name>alpha-D-glucose 1-phosphate</name>
        <dbReference type="ChEBI" id="CHEBI:58601"/>
    </ligand>
</feature>
<evidence type="ECO:0000256" key="4">
    <source>
        <dbReference type="ARBA" id="ARBA00022695"/>
    </source>
</evidence>
<comment type="subunit">
    <text evidence="9">Homotetramer.</text>
</comment>
<evidence type="ECO:0000256" key="8">
    <source>
        <dbReference type="ARBA" id="ARBA00023277"/>
    </source>
</evidence>
<feature type="binding site" evidence="9">
    <location>
        <begin position="178"/>
        <end position="179"/>
    </location>
    <ligand>
        <name>alpha-D-glucose 1-phosphate</name>
        <dbReference type="ChEBI" id="CHEBI:58601"/>
    </ligand>
</feature>
<dbReference type="InterPro" id="IPR023049">
    <property type="entry name" value="GlgC_bac"/>
</dbReference>
<dbReference type="InterPro" id="IPR029044">
    <property type="entry name" value="Nucleotide-diphossugar_trans"/>
</dbReference>
<dbReference type="PANTHER" id="PTHR43523">
    <property type="entry name" value="GLUCOSE-1-PHOSPHATE ADENYLYLTRANSFERASE-RELATED"/>
    <property type="match status" value="1"/>
</dbReference>
<comment type="function">
    <text evidence="9">Involved in the biosynthesis of ADP-glucose, a building block required for the elongation reactions to produce glycogen. Catalyzes the reaction between ATP and alpha-D-glucose 1-phosphate (G1P) to produce pyrophosphate and ADP-Glc.</text>
</comment>
<dbReference type="InterPro" id="IPR011831">
    <property type="entry name" value="ADP-Glc_PPase"/>
</dbReference>
<protein>
    <recommendedName>
        <fullName evidence="9">Glucose-1-phosphate adenylyltransferase</fullName>
        <ecNumber evidence="9">2.7.7.27</ecNumber>
    </recommendedName>
    <alternativeName>
        <fullName evidence="9">ADP-glucose pyrophosphorylase</fullName>
        <shortName evidence="9">ADPGlc PPase</shortName>
    </alternativeName>
    <alternativeName>
        <fullName evidence="9">ADP-glucose synthase</fullName>
    </alternativeName>
</protein>
<reference evidence="12" key="1">
    <citation type="journal article" date="2015" name="PeerJ">
        <title>First genomic representation of candidate bacterial phylum KSB3 points to enhanced environmental sensing as a trigger of wastewater bulking.</title>
        <authorList>
            <person name="Sekiguchi Y."/>
            <person name="Ohashi A."/>
            <person name="Parks D.H."/>
            <person name="Yamauchi T."/>
            <person name="Tyson G.W."/>
            <person name="Hugenholtz P."/>
        </authorList>
    </citation>
    <scope>NUCLEOTIDE SEQUENCE [LARGE SCALE GENOMIC DNA]</scope>
</reference>
<keyword evidence="7 9" id="KW-0320">Glycogen biosynthesis</keyword>
<dbReference type="SUPFAM" id="SSF53448">
    <property type="entry name" value="Nucleotide-diphospho-sugar transferases"/>
    <property type="match status" value="1"/>
</dbReference>
<dbReference type="Proteomes" id="UP000030700">
    <property type="component" value="Unassembled WGS sequence"/>
</dbReference>
<dbReference type="Gene3D" id="2.160.10.10">
    <property type="entry name" value="Hexapeptide repeat proteins"/>
    <property type="match status" value="1"/>
</dbReference>
<dbReference type="UniPathway" id="UPA00164"/>
<proteinExistence type="inferred from homology"/>
<comment type="similarity">
    <text evidence="1 9">Belongs to the bacterial/plant glucose-1-phosphate adenylyltransferase family.</text>
</comment>
<evidence type="ECO:0000256" key="1">
    <source>
        <dbReference type="ARBA" id="ARBA00010443"/>
    </source>
</evidence>
<feature type="binding site" evidence="9">
    <location>
        <position position="98"/>
    </location>
    <ligand>
        <name>alpha-D-glucose 1-phosphate</name>
        <dbReference type="ChEBI" id="CHEBI:58601"/>
    </ligand>
</feature>
<keyword evidence="2 9" id="KW-0321">Glycogen metabolism</keyword>
<evidence type="ECO:0000256" key="3">
    <source>
        <dbReference type="ARBA" id="ARBA00022679"/>
    </source>
</evidence>
<dbReference type="PROSITE" id="PS00809">
    <property type="entry name" value="ADP_GLC_PYROPHOSPH_2"/>
    <property type="match status" value="1"/>
</dbReference>
<gene>
    <name evidence="9" type="primary">glgC</name>
    <name evidence="12" type="ORF">U14_01076</name>
</gene>
<accession>A0A0S6VVN9</accession>
<dbReference type="CDD" id="cd02508">
    <property type="entry name" value="ADP_Glucose_PP"/>
    <property type="match status" value="1"/>
</dbReference>
<organism evidence="12">
    <name type="scientific">Candidatus Moduliflexus flocculans</name>
    <dbReference type="NCBI Taxonomy" id="1499966"/>
    <lineage>
        <taxon>Bacteria</taxon>
        <taxon>Candidatus Moduliflexota</taxon>
        <taxon>Candidatus Moduliflexia</taxon>
        <taxon>Candidatus Moduliflexales</taxon>
        <taxon>Candidatus Moduliflexaceae</taxon>
    </lineage>
</organism>
<dbReference type="Pfam" id="PF00483">
    <property type="entry name" value="NTP_transferase"/>
    <property type="match status" value="1"/>
</dbReference>
<dbReference type="STRING" id="1499966.U14_01076"/>
<dbReference type="NCBIfam" id="TIGR02091">
    <property type="entry name" value="glgC"/>
    <property type="match status" value="1"/>
</dbReference>
<dbReference type="EC" id="2.7.7.27" evidence="9"/>
<keyword evidence="5 9" id="KW-0547">Nucleotide-binding</keyword>
<dbReference type="InterPro" id="IPR056818">
    <property type="entry name" value="GlmU/GlgC-like_hexapep"/>
</dbReference>
<feature type="binding site" evidence="9">
    <location>
        <position position="163"/>
    </location>
    <ligand>
        <name>alpha-D-glucose 1-phosphate</name>
        <dbReference type="ChEBI" id="CHEBI:58601"/>
    </ligand>
</feature>
<evidence type="ECO:0000256" key="5">
    <source>
        <dbReference type="ARBA" id="ARBA00022741"/>
    </source>
</evidence>
<evidence type="ECO:0000313" key="13">
    <source>
        <dbReference type="Proteomes" id="UP000030700"/>
    </source>
</evidence>
<dbReference type="GO" id="GO:0008878">
    <property type="term" value="F:glucose-1-phosphate adenylyltransferase activity"/>
    <property type="evidence" value="ECO:0007669"/>
    <property type="project" value="UniProtKB-UniRule"/>
</dbReference>
<dbReference type="Pfam" id="PF24894">
    <property type="entry name" value="Hexapep_GlmU"/>
    <property type="match status" value="1"/>
</dbReference>
<dbReference type="InterPro" id="IPR005836">
    <property type="entry name" value="ADP_Glu_pyroP_CS"/>
</dbReference>
<keyword evidence="13" id="KW-1185">Reference proteome</keyword>
<dbReference type="GO" id="GO:0005978">
    <property type="term" value="P:glycogen biosynthetic process"/>
    <property type="evidence" value="ECO:0007669"/>
    <property type="project" value="UniProtKB-UniRule"/>
</dbReference>
<feature type="site" description="Could play a key role in the communication between the regulatory and the substrate sites" evidence="9">
    <location>
        <position position="97"/>
    </location>
</feature>
<dbReference type="PANTHER" id="PTHR43523:SF2">
    <property type="entry name" value="GLUCOSE-1-PHOSPHATE ADENYLYLTRANSFERASE"/>
    <property type="match status" value="1"/>
</dbReference>